<keyword evidence="4" id="KW-1185">Reference proteome</keyword>
<dbReference type="Proteomes" id="UP000289946">
    <property type="component" value="Unassembled WGS sequence"/>
</dbReference>
<feature type="compositionally biased region" description="Basic residues" evidence="1">
    <location>
        <begin position="52"/>
        <end position="63"/>
    </location>
</feature>
<feature type="region of interest" description="Disordered" evidence="1">
    <location>
        <begin position="51"/>
        <end position="88"/>
    </location>
</feature>
<organism evidence="2 5">
    <name type="scientific">Bradyrhizobium zhanjiangense</name>
    <dbReference type="NCBI Taxonomy" id="1325107"/>
    <lineage>
        <taxon>Bacteria</taxon>
        <taxon>Pseudomonadati</taxon>
        <taxon>Pseudomonadota</taxon>
        <taxon>Alphaproteobacteria</taxon>
        <taxon>Hyphomicrobiales</taxon>
        <taxon>Nitrobacteraceae</taxon>
        <taxon>Bradyrhizobium</taxon>
    </lineage>
</organism>
<comment type="caution">
    <text evidence="2">The sequence shown here is derived from an EMBL/GenBank/DDBJ whole genome shotgun (WGS) entry which is preliminary data.</text>
</comment>
<accession>A0A4Q0Q4F4</accession>
<gene>
    <name evidence="2" type="ORF">EAS61_41150</name>
    <name evidence="3" type="ORF">EAS62_32005</name>
</gene>
<evidence type="ECO:0000313" key="3">
    <source>
        <dbReference type="EMBL" id="RXG89177.1"/>
    </source>
</evidence>
<proteinExistence type="predicted"/>
<feature type="compositionally biased region" description="Basic and acidic residues" evidence="1">
    <location>
        <begin position="77"/>
        <end position="88"/>
    </location>
</feature>
<sequence length="88" mass="9844">MLAYMSFPAAHRVKLHSTDEMDKRFLHGRDDDCGDHRKSILLFGPRGPFFRPGHRSHSRRAQGRSRLAAPAATARLGLDRPEHGGTLA</sequence>
<protein>
    <submittedName>
        <fullName evidence="2">Uncharacterized protein</fullName>
    </submittedName>
</protein>
<dbReference type="Proteomes" id="UP000290174">
    <property type="component" value="Unassembled WGS sequence"/>
</dbReference>
<evidence type="ECO:0000313" key="5">
    <source>
        <dbReference type="Proteomes" id="UP000290174"/>
    </source>
</evidence>
<name>A0A4Q0Q4F4_9BRAD</name>
<dbReference type="AlphaFoldDB" id="A0A4Q0Q4F4"/>
<evidence type="ECO:0000313" key="2">
    <source>
        <dbReference type="EMBL" id="RXG83728.1"/>
    </source>
</evidence>
<dbReference type="EMBL" id="RKMK01000098">
    <property type="protein sequence ID" value="RXG83728.1"/>
    <property type="molecule type" value="Genomic_DNA"/>
</dbReference>
<evidence type="ECO:0000256" key="1">
    <source>
        <dbReference type="SAM" id="MobiDB-lite"/>
    </source>
</evidence>
<reference evidence="2 5" key="1">
    <citation type="submission" date="2018-11" db="EMBL/GenBank/DDBJ databases">
        <title>Bradyrhizobium sp. nov., isolated from effective nodules of peanut in China.</title>
        <authorList>
            <person name="Li Y."/>
        </authorList>
    </citation>
    <scope>NUCLEOTIDE SEQUENCE [LARGE SCALE GENOMIC DNA]</scope>
    <source>
        <strain evidence="2 5">CCBAU 51770</strain>
        <strain evidence="3 4">CCBAU 51781</strain>
    </source>
</reference>
<evidence type="ECO:0000313" key="4">
    <source>
        <dbReference type="Proteomes" id="UP000289946"/>
    </source>
</evidence>
<dbReference type="EMBL" id="RDRA01000021">
    <property type="protein sequence ID" value="RXG89177.1"/>
    <property type="molecule type" value="Genomic_DNA"/>
</dbReference>